<keyword evidence="2" id="KW-1185">Reference proteome</keyword>
<proteinExistence type="predicted"/>
<dbReference type="EMBL" id="CP042905">
    <property type="protein sequence ID" value="XDF89290.1"/>
    <property type="molecule type" value="Genomic_DNA"/>
</dbReference>
<accession>A0AC61ZU05</accession>
<organism evidence="1 2">
    <name type="scientific">Promethearchaeum syntrophicum</name>
    <dbReference type="NCBI Taxonomy" id="2594042"/>
    <lineage>
        <taxon>Archaea</taxon>
        <taxon>Promethearchaeati</taxon>
        <taxon>Promethearchaeota</taxon>
        <taxon>Promethearchaeia</taxon>
        <taxon>Promethearchaeales</taxon>
        <taxon>Promethearchaeaceae</taxon>
        <taxon>Promethearchaeum</taxon>
    </lineage>
</organism>
<gene>
    <name evidence="1" type="ORF">DSAG12_04295</name>
</gene>
<reference evidence="1 2" key="2">
    <citation type="journal article" date="2024" name="Int. J. Syst. Evol. Microbiol.">
        <title>Promethearchaeum syntrophicum gen. nov., sp. nov., an anaerobic, obligately syntrophic archaeon, the first isolate of the lineage 'Asgard' archaea, and proposal of the new archaeal phylum Promethearchaeota phyl. nov. and kingdom Promethearchaeati regn. nov.</title>
        <authorList>
            <person name="Imachi H."/>
            <person name="Nobu M.K."/>
            <person name="Kato S."/>
            <person name="Takaki Y."/>
            <person name="Miyazaki M."/>
            <person name="Miyata M."/>
            <person name="Ogawara M."/>
            <person name="Saito Y."/>
            <person name="Sakai S."/>
            <person name="Tahara Y.O."/>
            <person name="Takano Y."/>
            <person name="Tasumi E."/>
            <person name="Uematsu K."/>
            <person name="Yoshimura T."/>
            <person name="Itoh T."/>
            <person name="Ohkuma M."/>
            <person name="Takai K."/>
        </authorList>
    </citation>
    <scope>NUCLEOTIDE SEQUENCE [LARGE SCALE GENOMIC DNA]</scope>
    <source>
        <strain evidence="1 2">MK-D1</strain>
    </source>
</reference>
<name>A0AC61ZU05_9ARCH</name>
<protein>
    <submittedName>
        <fullName evidence="1">Uncharacterized protein</fullName>
    </submittedName>
</protein>
<evidence type="ECO:0000313" key="1">
    <source>
        <dbReference type="EMBL" id="XDF89290.1"/>
    </source>
</evidence>
<sequence length="57" mass="6317">MLKNVMEIGTCSKIPIIPEISESIITVTDVKVLILRIGIPDAFPQQLQLSQQLSQQP</sequence>
<reference evidence="1 2" key="1">
    <citation type="journal article" date="2020" name="Nature">
        <title>Isolation of an archaeon at the prokaryote-eukaryote interface.</title>
        <authorList>
            <person name="Imachi H."/>
            <person name="Nobu M.K."/>
            <person name="Nakahara N."/>
            <person name="Morono Y."/>
            <person name="Ogawara M."/>
            <person name="Takaki Y."/>
            <person name="Takano Y."/>
            <person name="Uematsu K."/>
            <person name="Ikuta T."/>
            <person name="Ito M."/>
            <person name="Matsui Y."/>
            <person name="Miyazaki M."/>
            <person name="Murata K."/>
            <person name="Saito Y."/>
            <person name="Sakai S."/>
            <person name="Song C."/>
            <person name="Tasumi E."/>
            <person name="Yamanaka Y."/>
            <person name="Yamaguchi T."/>
            <person name="Kamagata Y."/>
            <person name="Tamaki H."/>
            <person name="Takai K."/>
        </authorList>
    </citation>
    <scope>NUCLEOTIDE SEQUENCE [LARGE SCALE GENOMIC DNA]</scope>
    <source>
        <strain evidence="1 2">MK-D1</strain>
    </source>
</reference>
<dbReference type="Proteomes" id="UP000321408">
    <property type="component" value="Chromosome"/>
</dbReference>
<evidence type="ECO:0000313" key="2">
    <source>
        <dbReference type="Proteomes" id="UP000321408"/>
    </source>
</evidence>